<keyword evidence="2" id="KW-1015">Disulfide bond</keyword>
<accession>A0ABD0JTV8</accession>
<dbReference type="GO" id="GO:0016020">
    <property type="term" value="C:membrane"/>
    <property type="evidence" value="ECO:0007669"/>
    <property type="project" value="UniProtKB-SubCell"/>
</dbReference>
<dbReference type="SUPFAM" id="SSF56436">
    <property type="entry name" value="C-type lectin-like"/>
    <property type="match status" value="1"/>
</dbReference>
<feature type="domain" description="Ig-like" evidence="6">
    <location>
        <begin position="204"/>
        <end position="297"/>
    </location>
</feature>
<dbReference type="PROSITE" id="PS51257">
    <property type="entry name" value="PROKAR_LIPOPROTEIN"/>
    <property type="match status" value="1"/>
</dbReference>
<dbReference type="CDD" id="cd00063">
    <property type="entry name" value="FN3"/>
    <property type="match status" value="4"/>
</dbReference>
<reference evidence="8 9" key="1">
    <citation type="journal article" date="2023" name="Sci. Data">
        <title>Genome assembly of the Korean intertidal mud-creeper Batillaria attramentaria.</title>
        <authorList>
            <person name="Patra A.K."/>
            <person name="Ho P.T."/>
            <person name="Jun S."/>
            <person name="Lee S.J."/>
            <person name="Kim Y."/>
            <person name="Won Y.J."/>
        </authorList>
    </citation>
    <scope>NUCLEOTIDE SEQUENCE [LARGE SCALE GENOMIC DNA]</scope>
    <source>
        <strain evidence="8">Wonlab-2016</strain>
    </source>
</reference>
<feature type="domain" description="Ig-like" evidence="6">
    <location>
        <begin position="511"/>
        <end position="598"/>
    </location>
</feature>
<keyword evidence="9" id="KW-1185">Reference proteome</keyword>
<evidence type="ECO:0008006" key="10">
    <source>
        <dbReference type="Google" id="ProtNLM"/>
    </source>
</evidence>
<feature type="domain" description="Ig-like" evidence="6">
    <location>
        <begin position="604"/>
        <end position="693"/>
    </location>
</feature>
<evidence type="ECO:0000313" key="9">
    <source>
        <dbReference type="Proteomes" id="UP001519460"/>
    </source>
</evidence>
<dbReference type="SMART" id="SM00409">
    <property type="entry name" value="IG"/>
    <property type="match status" value="6"/>
</dbReference>
<dbReference type="InterPro" id="IPR016186">
    <property type="entry name" value="C-type_lectin-like/link_sf"/>
</dbReference>
<dbReference type="SMART" id="SM00060">
    <property type="entry name" value="FN3"/>
    <property type="match status" value="4"/>
</dbReference>
<proteinExistence type="predicted"/>
<evidence type="ECO:0000259" key="7">
    <source>
        <dbReference type="PROSITE" id="PS50853"/>
    </source>
</evidence>
<evidence type="ECO:0000256" key="1">
    <source>
        <dbReference type="ARBA" id="ARBA00022737"/>
    </source>
</evidence>
<dbReference type="SUPFAM" id="SSF49265">
    <property type="entry name" value="Fibronectin type III"/>
    <property type="match status" value="2"/>
</dbReference>
<feature type="domain" description="Fibronectin type-III" evidence="7">
    <location>
        <begin position="911"/>
        <end position="1011"/>
    </location>
</feature>
<dbReference type="Pfam" id="PF00041">
    <property type="entry name" value="fn3"/>
    <property type="match status" value="2"/>
</dbReference>
<evidence type="ECO:0000313" key="8">
    <source>
        <dbReference type="EMBL" id="KAK7478536.1"/>
    </source>
</evidence>
<feature type="domain" description="Ig-like" evidence="6">
    <location>
        <begin position="423"/>
        <end position="506"/>
    </location>
</feature>
<dbReference type="FunFam" id="2.60.40.10:FF:000028">
    <property type="entry name" value="Neuronal cell adhesion molecule"/>
    <property type="match status" value="1"/>
</dbReference>
<feature type="domain" description="Fibronectin type-III" evidence="7">
    <location>
        <begin position="1016"/>
        <end position="1115"/>
    </location>
</feature>
<dbReference type="CDD" id="cd00096">
    <property type="entry name" value="Ig"/>
    <property type="match status" value="1"/>
</dbReference>
<dbReference type="InterPro" id="IPR013783">
    <property type="entry name" value="Ig-like_fold"/>
</dbReference>
<gene>
    <name evidence="8" type="ORF">BaRGS_00030208</name>
</gene>
<dbReference type="PANTHER" id="PTHR44170">
    <property type="entry name" value="PROTEIN SIDEKICK"/>
    <property type="match status" value="1"/>
</dbReference>
<protein>
    <recommendedName>
        <fullName evidence="10">Contactin</fullName>
    </recommendedName>
</protein>
<dbReference type="InterPro" id="IPR003598">
    <property type="entry name" value="Ig_sub2"/>
</dbReference>
<feature type="domain" description="C-type lectin" evidence="5">
    <location>
        <begin position="40"/>
        <end position="172"/>
    </location>
</feature>
<keyword evidence="1" id="KW-0677">Repeat</keyword>
<feature type="domain" description="Ig-like" evidence="6">
    <location>
        <begin position="320"/>
        <end position="378"/>
    </location>
</feature>
<dbReference type="PANTHER" id="PTHR44170:SF6">
    <property type="entry name" value="CONTACTIN"/>
    <property type="match status" value="1"/>
</dbReference>
<feature type="domain" description="Fibronectin type-III" evidence="7">
    <location>
        <begin position="1120"/>
        <end position="1216"/>
    </location>
</feature>
<dbReference type="InterPro" id="IPR001304">
    <property type="entry name" value="C-type_lectin-like"/>
</dbReference>
<dbReference type="PROSITE" id="PS50853">
    <property type="entry name" value="FN3"/>
    <property type="match status" value="4"/>
</dbReference>
<comment type="caution">
    <text evidence="8">The sequence shown here is derived from an EMBL/GenBank/DDBJ whole genome shotgun (WGS) entry which is preliminary data.</text>
</comment>
<dbReference type="FunFam" id="2.60.40.10:FF:000032">
    <property type="entry name" value="palladin isoform X1"/>
    <property type="match status" value="1"/>
</dbReference>
<dbReference type="InterPro" id="IPR003599">
    <property type="entry name" value="Ig_sub"/>
</dbReference>
<dbReference type="PROSITE" id="PS50835">
    <property type="entry name" value="IG_LIKE"/>
    <property type="match status" value="6"/>
</dbReference>
<feature type="signal peptide" evidence="4">
    <location>
        <begin position="1"/>
        <end position="27"/>
    </location>
</feature>
<dbReference type="FunFam" id="2.60.40.10:FF:000064">
    <property type="entry name" value="Contactin 1"/>
    <property type="match status" value="1"/>
</dbReference>
<dbReference type="InterPro" id="IPR036116">
    <property type="entry name" value="FN3_sf"/>
</dbReference>
<name>A0ABD0JTV8_9CAEN</name>
<dbReference type="Gene3D" id="3.10.100.10">
    <property type="entry name" value="Mannose-Binding Protein A, subunit A"/>
    <property type="match status" value="1"/>
</dbReference>
<dbReference type="Gene3D" id="2.60.40.10">
    <property type="entry name" value="Immunoglobulins"/>
    <property type="match status" value="10"/>
</dbReference>
<dbReference type="FunFam" id="2.60.40.10:FF:000107">
    <property type="entry name" value="Myosin, light chain kinase a"/>
    <property type="match status" value="1"/>
</dbReference>
<sequence>MTSKTMTSPQIVFSLLIVTSCLTTLRAQNIFDCPDVWQSSGLFCYKFVGDTPLKVDDAAAECSYDGAGLLYVDSVEENTFIRNWLETNDPFQRTWLTSGHGVTGDREVGEGETPFFWGATSQIVHSALQFWLPGQPPTEYDLATAVIAYSFGETGYGWSLVNQGDVHPYICKIPQGEAYRIVQTSRDFDYGLDVEDVNALDRGPHFVLTPHSVVVVSETGEQAFLECLADAKPEPVYKWFRGDIFEEEVTSETDSRYTLTNGRLFIQMPDEISDAGDYRCQVSNKYGTIVSSSVAITFGYLGEFSNVQNAPVRANAYDGVAVECSQIAFRPAVRYQWLKDTAQFIRTDFQAYIFISNNGKLYFSEVTRSDEGEYRCIAVLTGVNQYTIGTTQPPTRTSLPIPLLVQDQSPKADWGPEIQNDFPAVFPQPPLRGHDVRLECFAYGSSTTPFYYSWRREGLPIPASAIFEDHNRVMIIRNAQLEDSGTYTCDVMRSSNARDTRSIYLSLAAHPYFVAPLQDQHADVGSQLTWRCDARGSPPPSYLWYKNGQQLTSDPDTRVVVARNVLTITNLQAELHDGMYQCGAFNSHGAEMSNAQLRVLAFAPTFAKHPLPPQVTGPIGGRLTIVCNPEGAPLPQITWLRNGGALVTGGGSRLSQLANGNLIISDLQQGDAGQYTCQAENEFGQASSSTVLNIASGASITLGPSTISVIINETAFLSCVASRDPLVDVAYVWYFNDHLLDIDDPTFTRVDTQPQGRTGLYVKNAQFKHQGEYRCEVRTAFTRQQRSGYLTVRGPPGMPGGVMADQQTVTKFGVLLMWTVGDDNGGTVTSFQLEAQDEFHEDTWTVVRTILASETLSAATGETDKRRAEVEGLNPGTGYRFRVLARNQFGLGTPSMPSSYIKTLDSPPAVSPRNVRGGGGSVGDLTLRWDLLDRAEWGSTSVTYRVYWRKKGDGERQALWNWAEKSVDEDKHVALVGEENYYLLYQVKVQALNVMGQGPNSSIVDVYSAEGMPVGTPTNVQSNTFNSTALEVSWEPVPDTREVVKGKIVGYQINYWPEELLPSDYLRFIRYYGQRDTGLVIGLDVDVNTWVDVQVYNSAGLGPRSEAYIMETSGFAPLHYPEEVRVYSAGEGRAKVWWRGINIVTDEEGMEGYIIYYWNANEHYRSAVEIEVPMRPTEYTLEGLDTSILYALRIAGVNGGGYGRKSPTQYFTFEGSVFIDYAFSQTIDVYLATASVPKPCSLLMLGLSLFVVCNWLS</sequence>
<evidence type="ECO:0000256" key="2">
    <source>
        <dbReference type="ARBA" id="ARBA00023157"/>
    </source>
</evidence>
<dbReference type="Pfam" id="PF13927">
    <property type="entry name" value="Ig_3"/>
    <property type="match status" value="3"/>
</dbReference>
<keyword evidence="3" id="KW-0393">Immunoglobulin domain</keyword>
<feature type="domain" description="Fibronectin type-III" evidence="7">
    <location>
        <begin position="798"/>
        <end position="906"/>
    </location>
</feature>
<dbReference type="InterPro" id="IPR013098">
    <property type="entry name" value="Ig_I-set"/>
</dbReference>
<dbReference type="SMART" id="SM00034">
    <property type="entry name" value="CLECT"/>
    <property type="match status" value="1"/>
</dbReference>
<evidence type="ECO:0000256" key="4">
    <source>
        <dbReference type="SAM" id="SignalP"/>
    </source>
</evidence>
<feature type="domain" description="Ig-like" evidence="6">
    <location>
        <begin position="698"/>
        <end position="791"/>
    </location>
</feature>
<dbReference type="AlphaFoldDB" id="A0ABD0JTV8"/>
<evidence type="ECO:0000256" key="3">
    <source>
        <dbReference type="ARBA" id="ARBA00023319"/>
    </source>
</evidence>
<dbReference type="FunFam" id="2.60.40.10:FF:000035">
    <property type="entry name" value="Contactin 1"/>
    <property type="match status" value="1"/>
</dbReference>
<organism evidence="8 9">
    <name type="scientific">Batillaria attramentaria</name>
    <dbReference type="NCBI Taxonomy" id="370345"/>
    <lineage>
        <taxon>Eukaryota</taxon>
        <taxon>Metazoa</taxon>
        <taxon>Spiralia</taxon>
        <taxon>Lophotrochozoa</taxon>
        <taxon>Mollusca</taxon>
        <taxon>Gastropoda</taxon>
        <taxon>Caenogastropoda</taxon>
        <taxon>Sorbeoconcha</taxon>
        <taxon>Cerithioidea</taxon>
        <taxon>Batillariidae</taxon>
        <taxon>Batillaria</taxon>
    </lineage>
</organism>
<dbReference type="EMBL" id="JACVVK020000323">
    <property type="protein sequence ID" value="KAK7478536.1"/>
    <property type="molecule type" value="Genomic_DNA"/>
</dbReference>
<evidence type="ECO:0000259" key="6">
    <source>
        <dbReference type="PROSITE" id="PS50835"/>
    </source>
</evidence>
<feature type="chain" id="PRO_5044863064" description="Contactin" evidence="4">
    <location>
        <begin position="28"/>
        <end position="1257"/>
    </location>
</feature>
<evidence type="ECO:0000259" key="5">
    <source>
        <dbReference type="PROSITE" id="PS50041"/>
    </source>
</evidence>
<dbReference type="CDD" id="cd00037">
    <property type="entry name" value="CLECT"/>
    <property type="match status" value="1"/>
</dbReference>
<keyword evidence="4" id="KW-0732">Signal</keyword>
<dbReference type="SMART" id="SM00408">
    <property type="entry name" value="IGc2"/>
    <property type="match status" value="6"/>
</dbReference>
<dbReference type="InterPro" id="IPR007110">
    <property type="entry name" value="Ig-like_dom"/>
</dbReference>
<dbReference type="InterPro" id="IPR016187">
    <property type="entry name" value="CTDL_fold"/>
</dbReference>
<dbReference type="PROSITE" id="PS50041">
    <property type="entry name" value="C_TYPE_LECTIN_2"/>
    <property type="match status" value="1"/>
</dbReference>
<dbReference type="SUPFAM" id="SSF48726">
    <property type="entry name" value="Immunoglobulin"/>
    <property type="match status" value="6"/>
</dbReference>
<dbReference type="InterPro" id="IPR036179">
    <property type="entry name" value="Ig-like_dom_sf"/>
</dbReference>
<dbReference type="Proteomes" id="UP001519460">
    <property type="component" value="Unassembled WGS sequence"/>
</dbReference>
<dbReference type="Pfam" id="PF07679">
    <property type="entry name" value="I-set"/>
    <property type="match status" value="2"/>
</dbReference>
<dbReference type="InterPro" id="IPR003961">
    <property type="entry name" value="FN3_dom"/>
</dbReference>